<name>A0A9N7UT60_PLEPL</name>
<sequence length="154" mass="17520">MIPGTRACHSACLRSPRRSETQPPSRSPPCTLMPDSQSECDTIYITGLLDLFGFHGARQETHFPNPNIRLSCRPRRRSSYTRFEEVVPRFFNPIGFCCNAFYPETPKVPFGLKHLARPSIAIVFCVTSFDICRQNEGNDRLCVKSSKRLRQQGP</sequence>
<accession>A0A9N7UT60</accession>
<gene>
    <name evidence="2" type="ORF">PLEPLA_LOCUS23920</name>
</gene>
<organism evidence="2 3">
    <name type="scientific">Pleuronectes platessa</name>
    <name type="common">European plaice</name>
    <dbReference type="NCBI Taxonomy" id="8262"/>
    <lineage>
        <taxon>Eukaryota</taxon>
        <taxon>Metazoa</taxon>
        <taxon>Chordata</taxon>
        <taxon>Craniata</taxon>
        <taxon>Vertebrata</taxon>
        <taxon>Euteleostomi</taxon>
        <taxon>Actinopterygii</taxon>
        <taxon>Neopterygii</taxon>
        <taxon>Teleostei</taxon>
        <taxon>Neoteleostei</taxon>
        <taxon>Acanthomorphata</taxon>
        <taxon>Carangaria</taxon>
        <taxon>Pleuronectiformes</taxon>
        <taxon>Pleuronectoidei</taxon>
        <taxon>Pleuronectidae</taxon>
        <taxon>Pleuronectes</taxon>
    </lineage>
</organism>
<dbReference type="EMBL" id="CADEAL010001824">
    <property type="protein sequence ID" value="CAB1435884.1"/>
    <property type="molecule type" value="Genomic_DNA"/>
</dbReference>
<reference evidence="2" key="1">
    <citation type="submission" date="2020-03" db="EMBL/GenBank/DDBJ databases">
        <authorList>
            <person name="Weist P."/>
        </authorList>
    </citation>
    <scope>NUCLEOTIDE SEQUENCE</scope>
</reference>
<dbReference type="AlphaFoldDB" id="A0A9N7UT60"/>
<dbReference type="Proteomes" id="UP001153269">
    <property type="component" value="Unassembled WGS sequence"/>
</dbReference>
<comment type="caution">
    <text evidence="2">The sequence shown here is derived from an EMBL/GenBank/DDBJ whole genome shotgun (WGS) entry which is preliminary data.</text>
</comment>
<evidence type="ECO:0000313" key="3">
    <source>
        <dbReference type="Proteomes" id="UP001153269"/>
    </source>
</evidence>
<keyword evidence="3" id="KW-1185">Reference proteome</keyword>
<evidence type="ECO:0000256" key="1">
    <source>
        <dbReference type="SAM" id="MobiDB-lite"/>
    </source>
</evidence>
<protein>
    <submittedName>
        <fullName evidence="2">Uncharacterized protein</fullName>
    </submittedName>
</protein>
<feature type="region of interest" description="Disordered" evidence="1">
    <location>
        <begin position="1"/>
        <end position="34"/>
    </location>
</feature>
<proteinExistence type="predicted"/>
<evidence type="ECO:0000313" key="2">
    <source>
        <dbReference type="EMBL" id="CAB1435884.1"/>
    </source>
</evidence>